<dbReference type="Proteomes" id="UP000428330">
    <property type="component" value="Chromosome"/>
</dbReference>
<dbReference type="EMBL" id="CP034348">
    <property type="protein sequence ID" value="QGX99967.1"/>
    <property type="molecule type" value="Genomic_DNA"/>
</dbReference>
<dbReference type="SUPFAM" id="SSF47616">
    <property type="entry name" value="GST C-terminal domain-like"/>
    <property type="match status" value="1"/>
</dbReference>
<dbReference type="RefSeq" id="WP_157708648.1">
    <property type="nucleotide sequence ID" value="NZ_CP034348.1"/>
</dbReference>
<dbReference type="InterPro" id="IPR036249">
    <property type="entry name" value="Thioredoxin-like_sf"/>
</dbReference>
<dbReference type="AlphaFoldDB" id="A0A6I6IX18"/>
<dbReference type="Gene3D" id="3.40.30.10">
    <property type="entry name" value="Glutaredoxin"/>
    <property type="match status" value="1"/>
</dbReference>
<reference evidence="3" key="1">
    <citation type="submission" date="2018-12" db="EMBL/GenBank/DDBJ databases">
        <title>Complete genome sequence of Roseovarius sp. MME-070.</title>
        <authorList>
            <person name="Nam Y.-D."/>
            <person name="Kang J."/>
            <person name="Chung W.-H."/>
            <person name="Park Y.S."/>
        </authorList>
    </citation>
    <scope>NUCLEOTIDE SEQUENCE [LARGE SCALE GENOMIC DNA]</scope>
    <source>
        <strain evidence="3">MME-070</strain>
    </source>
</reference>
<sequence>MLTLLTFGPSFEMPSHSPFCVKAMALLHLSGQDWQPKYLSDPRKMPLGRLPVLKTAEGRLIPDSAHIQAYLEAEGAAFDAGLSAQDKARSHALIRMVEGHLAAGMAHDRWLRDECWPEVREAFFNRVPRMMRGPVSGMIRRKVRAAMMINGIAQFSEEERLARLAQDLETISTTLGTGPFLFGERPTAADAAIAPVLDMIRTLPCDTGLRRLVRGSPALMGYIKRARAALYPM</sequence>
<dbReference type="InterPro" id="IPR040079">
    <property type="entry name" value="Glutathione_S-Trfase"/>
</dbReference>
<dbReference type="Gene3D" id="1.20.1050.10">
    <property type="match status" value="2"/>
</dbReference>
<dbReference type="KEGG" id="rom:EI983_17505"/>
<dbReference type="SFLD" id="SFLDS00019">
    <property type="entry name" value="Glutathione_Transferase_(cytos"/>
    <property type="match status" value="1"/>
</dbReference>
<feature type="domain" description="Thioredoxin-like fold" evidence="1">
    <location>
        <begin position="18"/>
        <end position="114"/>
    </location>
</feature>
<dbReference type="SUPFAM" id="SSF52833">
    <property type="entry name" value="Thioredoxin-like"/>
    <property type="match status" value="1"/>
</dbReference>
<organism evidence="2 3">
    <name type="scientific">Roseovarius faecimaris</name>
    <dbReference type="NCBI Taxonomy" id="2494550"/>
    <lineage>
        <taxon>Bacteria</taxon>
        <taxon>Pseudomonadati</taxon>
        <taxon>Pseudomonadota</taxon>
        <taxon>Alphaproteobacteria</taxon>
        <taxon>Rhodobacterales</taxon>
        <taxon>Roseobacteraceae</taxon>
        <taxon>Roseovarius</taxon>
    </lineage>
</organism>
<evidence type="ECO:0000259" key="1">
    <source>
        <dbReference type="Pfam" id="PF17172"/>
    </source>
</evidence>
<proteinExistence type="predicted"/>
<name>A0A6I6IX18_9RHOB</name>
<dbReference type="PANTHER" id="PTHR12289">
    <property type="entry name" value="METAXIN RELATED"/>
    <property type="match status" value="1"/>
</dbReference>
<dbReference type="OrthoDB" id="7664269at2"/>
<dbReference type="PANTHER" id="PTHR12289:SF41">
    <property type="entry name" value="FAILED AXON CONNECTIONS-RELATED"/>
    <property type="match status" value="1"/>
</dbReference>
<dbReference type="InterPro" id="IPR026928">
    <property type="entry name" value="FAX/IsoI-like"/>
</dbReference>
<dbReference type="InterPro" id="IPR036282">
    <property type="entry name" value="Glutathione-S-Trfase_C_sf"/>
</dbReference>
<keyword evidence="3" id="KW-1185">Reference proteome</keyword>
<dbReference type="Pfam" id="PF17172">
    <property type="entry name" value="GST_N_4"/>
    <property type="match status" value="1"/>
</dbReference>
<keyword evidence="2" id="KW-0808">Transferase</keyword>
<dbReference type="Pfam" id="PF13410">
    <property type="entry name" value="GST_C_2"/>
    <property type="match status" value="1"/>
</dbReference>
<protein>
    <submittedName>
        <fullName evidence="2">Glutathione S-transferase family protein</fullName>
    </submittedName>
</protein>
<dbReference type="CDD" id="cd03054">
    <property type="entry name" value="GST_N_Metaxin"/>
    <property type="match status" value="1"/>
</dbReference>
<gene>
    <name evidence="2" type="ORF">EI983_17505</name>
</gene>
<dbReference type="SFLD" id="SFLDG01180">
    <property type="entry name" value="SUF1"/>
    <property type="match status" value="1"/>
</dbReference>
<evidence type="ECO:0000313" key="3">
    <source>
        <dbReference type="Proteomes" id="UP000428330"/>
    </source>
</evidence>
<accession>A0A6I6IX18</accession>
<dbReference type="GO" id="GO:0016740">
    <property type="term" value="F:transferase activity"/>
    <property type="evidence" value="ECO:0007669"/>
    <property type="project" value="UniProtKB-KW"/>
</dbReference>
<dbReference type="InterPro" id="IPR050931">
    <property type="entry name" value="Mito_Protein_Transport_Metaxin"/>
</dbReference>
<evidence type="ECO:0000313" key="2">
    <source>
        <dbReference type="EMBL" id="QGX99967.1"/>
    </source>
</evidence>
<dbReference type="InterPro" id="IPR012336">
    <property type="entry name" value="Thioredoxin-like_fold"/>
</dbReference>
<dbReference type="SFLD" id="SFLDG01200">
    <property type="entry name" value="SUF1.1"/>
    <property type="match status" value="1"/>
</dbReference>
<dbReference type="CDD" id="cd03193">
    <property type="entry name" value="GST_C_Metaxin"/>
    <property type="match status" value="1"/>
</dbReference>